<dbReference type="Gene3D" id="3.80.10.10">
    <property type="entry name" value="Ribonuclease Inhibitor"/>
    <property type="match status" value="2"/>
</dbReference>
<sequence length="530" mass="59694">MDAFLPSIGTRISLNGHIGTIRYVGPVDKTHGLWLGIEWDDQTRGKHDGSKDGKQYFTCRFRTSGSFVRLSQNIQYGVSFLEALSAKYIEALHGSDSQELVTLGSSQGAIQVEAVSLDKVREKFSRLDRLREVSLDGAKVVRGNPAGQILKTCPNVRGLDLSRNLLPSWETVAQITQELPSLERLSLNFNRLQMPAVYEQFAKSFLRLSEILLNDTLISWTDMQAVTSSMPQLRVIEMGYNQLTRLCGDKSPALEETSIEVLNLDTNLLSDWAHICTSLSVYKSLQRVVLTYNNIEIIPFPESPPKCLANIKYLSLSQNRIKSWEAIDALSCWFPSLETLMMSGNLLVNDDVSGKKSRPLLIARIPSLMTLDGAAISSRERTDSELFYMSTIIQEGIASDDVRKRAHYHWDGLCKKHGKPDEIQKQPKVQNKLSSQLIDIQLYACTASMEHNWDPGHAVPEVVVRALPSMTLRVLRLKICKVLKYDARRVSITLWLRMAHGSLVKLDDAETREIDWLGIENGSQILYEVQ</sequence>
<organism evidence="9 10">
    <name type="scientific">Gymnopilus junonius</name>
    <name type="common">Spectacular rustgill mushroom</name>
    <name type="synonym">Gymnopilus spectabilis subsp. junonius</name>
    <dbReference type="NCBI Taxonomy" id="109634"/>
    <lineage>
        <taxon>Eukaryota</taxon>
        <taxon>Fungi</taxon>
        <taxon>Dikarya</taxon>
        <taxon>Basidiomycota</taxon>
        <taxon>Agaricomycotina</taxon>
        <taxon>Agaricomycetes</taxon>
        <taxon>Agaricomycetidae</taxon>
        <taxon>Agaricales</taxon>
        <taxon>Agaricineae</taxon>
        <taxon>Hymenogastraceae</taxon>
        <taxon>Gymnopilus</taxon>
    </lineage>
</organism>
<dbReference type="PANTHER" id="PTHR18849:SF0">
    <property type="entry name" value="CILIA- AND FLAGELLA-ASSOCIATED PROTEIN 410-RELATED"/>
    <property type="match status" value="1"/>
</dbReference>
<dbReference type="OrthoDB" id="5273213at2759"/>
<comment type="similarity">
    <text evidence="2">Belongs to the TBCE family.</text>
</comment>
<dbReference type="InterPro" id="IPR036859">
    <property type="entry name" value="CAP-Gly_dom_sf"/>
</dbReference>
<feature type="domain" description="CAP-Gly" evidence="8">
    <location>
        <begin position="25"/>
        <end position="69"/>
    </location>
</feature>
<dbReference type="PANTHER" id="PTHR18849">
    <property type="entry name" value="LEUCINE RICH REPEAT PROTEIN"/>
    <property type="match status" value="1"/>
</dbReference>
<dbReference type="SMART" id="SM00365">
    <property type="entry name" value="LRR_SD22"/>
    <property type="match status" value="2"/>
</dbReference>
<evidence type="ECO:0000256" key="2">
    <source>
        <dbReference type="ARBA" id="ARBA00006286"/>
    </source>
</evidence>
<dbReference type="AlphaFoldDB" id="A0A9P5P0G8"/>
<keyword evidence="4" id="KW-0433">Leucine-rich repeat</keyword>
<evidence type="ECO:0000256" key="1">
    <source>
        <dbReference type="ARBA" id="ARBA00004496"/>
    </source>
</evidence>
<accession>A0A9P5P0G8</accession>
<dbReference type="Gene3D" id="2.30.30.190">
    <property type="entry name" value="CAP Gly-rich-like domain"/>
    <property type="match status" value="1"/>
</dbReference>
<keyword evidence="6" id="KW-0143">Chaperone</keyword>
<dbReference type="FunFam" id="2.30.30.190:FF:000016">
    <property type="entry name" value="Tubulin-folding cofactor E"/>
    <property type="match status" value="1"/>
</dbReference>
<gene>
    <name evidence="9" type="ORF">CPB84DRAFT_1672392</name>
</gene>
<evidence type="ECO:0000313" key="9">
    <source>
        <dbReference type="EMBL" id="KAF8911053.1"/>
    </source>
</evidence>
<dbReference type="EMBL" id="JADNYJ010000005">
    <property type="protein sequence ID" value="KAF8911053.1"/>
    <property type="molecule type" value="Genomic_DNA"/>
</dbReference>
<keyword evidence="10" id="KW-1185">Reference proteome</keyword>
<evidence type="ECO:0000259" key="8">
    <source>
        <dbReference type="PROSITE" id="PS50245"/>
    </source>
</evidence>
<evidence type="ECO:0000313" key="10">
    <source>
        <dbReference type="Proteomes" id="UP000724874"/>
    </source>
</evidence>
<proteinExistence type="inferred from homology"/>
<dbReference type="PROSITE" id="PS00845">
    <property type="entry name" value="CAP_GLY_1"/>
    <property type="match status" value="1"/>
</dbReference>
<evidence type="ECO:0000256" key="3">
    <source>
        <dbReference type="ARBA" id="ARBA00022490"/>
    </source>
</evidence>
<keyword evidence="3" id="KW-0963">Cytoplasm</keyword>
<evidence type="ECO:0000256" key="6">
    <source>
        <dbReference type="ARBA" id="ARBA00023186"/>
    </source>
</evidence>
<dbReference type="InterPro" id="IPR000938">
    <property type="entry name" value="CAP-Gly_domain"/>
</dbReference>
<evidence type="ECO:0000256" key="7">
    <source>
        <dbReference type="ARBA" id="ARBA00026055"/>
    </source>
</evidence>
<comment type="caution">
    <text evidence="9">The sequence shown here is derived from an EMBL/GenBank/DDBJ whole genome shotgun (WGS) entry which is preliminary data.</text>
</comment>
<name>A0A9P5P0G8_GYMJU</name>
<comment type="subunit">
    <text evidence="7">Supercomplex made of cofactors A to E. Cofactors A and D function by capturing and stabilizing tubulin in a quasi-native conformation. Cofactor E binds to the cofactor D-tubulin complex; interaction with cofactor C then causes the release of tubulin polypeptides that are committed to the native state.</text>
</comment>
<dbReference type="SUPFAM" id="SSF74924">
    <property type="entry name" value="Cap-Gly domain"/>
    <property type="match status" value="1"/>
</dbReference>
<protein>
    <recommendedName>
        <fullName evidence="8">CAP-Gly domain-containing protein</fullName>
    </recommendedName>
</protein>
<comment type="subcellular location">
    <subcellularLocation>
        <location evidence="1">Cytoplasm</location>
    </subcellularLocation>
</comment>
<dbReference type="SUPFAM" id="SSF52047">
    <property type="entry name" value="RNI-like"/>
    <property type="match status" value="1"/>
</dbReference>
<dbReference type="Proteomes" id="UP000724874">
    <property type="component" value="Unassembled WGS sequence"/>
</dbReference>
<reference evidence="9" key="1">
    <citation type="submission" date="2020-11" db="EMBL/GenBank/DDBJ databases">
        <authorList>
            <consortium name="DOE Joint Genome Institute"/>
            <person name="Ahrendt S."/>
            <person name="Riley R."/>
            <person name="Andreopoulos W."/>
            <person name="LaButti K."/>
            <person name="Pangilinan J."/>
            <person name="Ruiz-duenas F.J."/>
            <person name="Barrasa J.M."/>
            <person name="Sanchez-Garcia M."/>
            <person name="Camarero S."/>
            <person name="Miyauchi S."/>
            <person name="Serrano A."/>
            <person name="Linde D."/>
            <person name="Babiker R."/>
            <person name="Drula E."/>
            <person name="Ayuso-Fernandez I."/>
            <person name="Pacheco R."/>
            <person name="Padilla G."/>
            <person name="Ferreira P."/>
            <person name="Barriuso J."/>
            <person name="Kellner H."/>
            <person name="Castanera R."/>
            <person name="Alfaro M."/>
            <person name="Ramirez L."/>
            <person name="Pisabarro A.G."/>
            <person name="Kuo A."/>
            <person name="Tritt A."/>
            <person name="Lipzen A."/>
            <person name="He G."/>
            <person name="Yan M."/>
            <person name="Ng V."/>
            <person name="Cullen D."/>
            <person name="Martin F."/>
            <person name="Rosso M.-N."/>
            <person name="Henrissat B."/>
            <person name="Hibbett D."/>
            <person name="Martinez A.T."/>
            <person name="Grigoriev I.V."/>
        </authorList>
    </citation>
    <scope>NUCLEOTIDE SEQUENCE</scope>
    <source>
        <strain evidence="9">AH 44721</strain>
    </source>
</reference>
<evidence type="ECO:0000256" key="5">
    <source>
        <dbReference type="ARBA" id="ARBA00022737"/>
    </source>
</evidence>
<dbReference type="InterPro" id="IPR032675">
    <property type="entry name" value="LRR_dom_sf"/>
</dbReference>
<dbReference type="PROSITE" id="PS51450">
    <property type="entry name" value="LRR"/>
    <property type="match status" value="1"/>
</dbReference>
<evidence type="ECO:0000256" key="4">
    <source>
        <dbReference type="ARBA" id="ARBA00022614"/>
    </source>
</evidence>
<keyword evidence="5" id="KW-0677">Repeat</keyword>
<dbReference type="GO" id="GO:0005737">
    <property type="term" value="C:cytoplasm"/>
    <property type="evidence" value="ECO:0007669"/>
    <property type="project" value="UniProtKB-SubCell"/>
</dbReference>
<dbReference type="InterPro" id="IPR001611">
    <property type="entry name" value="Leu-rich_rpt"/>
</dbReference>
<dbReference type="PROSITE" id="PS50245">
    <property type="entry name" value="CAP_GLY_2"/>
    <property type="match status" value="1"/>
</dbReference>
<dbReference type="Pfam" id="PF01302">
    <property type="entry name" value="CAP_GLY"/>
    <property type="match status" value="1"/>
</dbReference>
<dbReference type="SMART" id="SM01052">
    <property type="entry name" value="CAP_GLY"/>
    <property type="match status" value="1"/>
</dbReference>